<evidence type="ECO:0000256" key="4">
    <source>
        <dbReference type="ARBA" id="ARBA00022622"/>
    </source>
</evidence>
<evidence type="ECO:0000256" key="14">
    <source>
        <dbReference type="SAM" id="SignalP"/>
    </source>
</evidence>
<dbReference type="GO" id="GO:0045202">
    <property type="term" value="C:synapse"/>
    <property type="evidence" value="ECO:0007669"/>
    <property type="project" value="TreeGrafter"/>
</dbReference>
<dbReference type="AlphaFoldDB" id="A0A674MCR7"/>
<comment type="similarity">
    <text evidence="2 11">Belongs to the glypican family.</text>
</comment>
<keyword evidence="10 12" id="KW-0449">Lipoprotein</keyword>
<comment type="function">
    <text evidence="12">Cell surface proteoglycan.</text>
</comment>
<dbReference type="GeneTree" id="ENSGT01050000244897"/>
<feature type="region of interest" description="Disordered" evidence="13">
    <location>
        <begin position="300"/>
        <end position="320"/>
    </location>
</feature>
<comment type="subcellular location">
    <subcellularLocation>
        <location evidence="1 12">Cell membrane</location>
        <topology evidence="1 12">Lipid-anchor</topology>
        <topology evidence="1 12">GPI-anchor</topology>
    </subcellularLocation>
</comment>
<evidence type="ECO:0000256" key="1">
    <source>
        <dbReference type="ARBA" id="ARBA00004609"/>
    </source>
</evidence>
<dbReference type="GO" id="GO:0009966">
    <property type="term" value="P:regulation of signal transduction"/>
    <property type="evidence" value="ECO:0007669"/>
    <property type="project" value="InterPro"/>
</dbReference>
<feature type="chain" id="PRO_5025424366" evidence="14">
    <location>
        <begin position="21"/>
        <end position="369"/>
    </location>
</feature>
<evidence type="ECO:0000313" key="16">
    <source>
        <dbReference type="Proteomes" id="UP000005226"/>
    </source>
</evidence>
<evidence type="ECO:0000256" key="12">
    <source>
        <dbReference type="RuleBase" id="RU003519"/>
    </source>
</evidence>
<evidence type="ECO:0000256" key="11">
    <source>
        <dbReference type="RuleBase" id="RU003518"/>
    </source>
</evidence>
<evidence type="ECO:0000256" key="3">
    <source>
        <dbReference type="ARBA" id="ARBA00022475"/>
    </source>
</evidence>
<protein>
    <submittedName>
        <fullName evidence="15">Glypican 6b</fullName>
    </submittedName>
</protein>
<proteinExistence type="inferred from homology"/>
<evidence type="ECO:0000256" key="6">
    <source>
        <dbReference type="ARBA" id="ARBA00022974"/>
    </source>
</evidence>
<name>A0A674MCR7_TAKRU</name>
<dbReference type="PANTHER" id="PTHR10822:SF31">
    <property type="entry name" value="GLYPICAN-6"/>
    <property type="match status" value="1"/>
</dbReference>
<evidence type="ECO:0000256" key="10">
    <source>
        <dbReference type="ARBA" id="ARBA00023288"/>
    </source>
</evidence>
<dbReference type="GO" id="GO:0016477">
    <property type="term" value="P:cell migration"/>
    <property type="evidence" value="ECO:0007669"/>
    <property type="project" value="TreeGrafter"/>
</dbReference>
<dbReference type="GO" id="GO:0098552">
    <property type="term" value="C:side of membrane"/>
    <property type="evidence" value="ECO:0007669"/>
    <property type="project" value="UniProtKB-KW"/>
</dbReference>
<keyword evidence="5 14" id="KW-0732">Signal</keyword>
<reference evidence="15" key="3">
    <citation type="submission" date="2025-09" db="UniProtKB">
        <authorList>
            <consortium name="Ensembl"/>
        </authorList>
    </citation>
    <scope>IDENTIFICATION</scope>
</reference>
<dbReference type="GO" id="GO:0005886">
    <property type="term" value="C:plasma membrane"/>
    <property type="evidence" value="ECO:0007669"/>
    <property type="project" value="UniProtKB-SubCell"/>
</dbReference>
<keyword evidence="8" id="KW-0325">Glycoprotein</keyword>
<dbReference type="Pfam" id="PF01153">
    <property type="entry name" value="Glypican"/>
    <property type="match status" value="1"/>
</dbReference>
<accession>A0A674MCR7</accession>
<evidence type="ECO:0000256" key="13">
    <source>
        <dbReference type="SAM" id="MobiDB-lite"/>
    </source>
</evidence>
<dbReference type="GO" id="GO:1905475">
    <property type="term" value="P:regulation of protein localization to membrane"/>
    <property type="evidence" value="ECO:0007669"/>
    <property type="project" value="TreeGrafter"/>
</dbReference>
<dbReference type="GO" id="GO:0009986">
    <property type="term" value="C:cell surface"/>
    <property type="evidence" value="ECO:0007669"/>
    <property type="project" value="TreeGrafter"/>
</dbReference>
<organism evidence="15 16">
    <name type="scientific">Takifugu rubripes</name>
    <name type="common">Japanese pufferfish</name>
    <name type="synonym">Fugu rubripes</name>
    <dbReference type="NCBI Taxonomy" id="31033"/>
    <lineage>
        <taxon>Eukaryota</taxon>
        <taxon>Metazoa</taxon>
        <taxon>Chordata</taxon>
        <taxon>Craniata</taxon>
        <taxon>Vertebrata</taxon>
        <taxon>Euteleostomi</taxon>
        <taxon>Actinopterygii</taxon>
        <taxon>Neopterygii</taxon>
        <taxon>Teleostei</taxon>
        <taxon>Neoteleostei</taxon>
        <taxon>Acanthomorphata</taxon>
        <taxon>Eupercaria</taxon>
        <taxon>Tetraodontiformes</taxon>
        <taxon>Tetradontoidea</taxon>
        <taxon>Tetraodontidae</taxon>
        <taxon>Takifugu</taxon>
    </lineage>
</organism>
<dbReference type="InterPro" id="IPR001863">
    <property type="entry name" value="Glypican"/>
</dbReference>
<dbReference type="PANTHER" id="PTHR10822">
    <property type="entry name" value="GLYPICAN"/>
    <property type="match status" value="1"/>
</dbReference>
<reference evidence="15" key="2">
    <citation type="submission" date="2025-08" db="UniProtKB">
        <authorList>
            <consortium name="Ensembl"/>
        </authorList>
    </citation>
    <scope>IDENTIFICATION</scope>
</reference>
<evidence type="ECO:0000256" key="5">
    <source>
        <dbReference type="ARBA" id="ARBA00022729"/>
    </source>
</evidence>
<dbReference type="GO" id="GO:0005576">
    <property type="term" value="C:extracellular region"/>
    <property type="evidence" value="ECO:0007669"/>
    <property type="project" value="TreeGrafter"/>
</dbReference>
<evidence type="ECO:0000256" key="7">
    <source>
        <dbReference type="ARBA" id="ARBA00023136"/>
    </source>
</evidence>
<sequence length="369" mass="40804">MLRLQTFIYTFSLLSVAARADVKARNCSEVREACVAKGFSFTHVPLQEISGETLRVCPQGNTCCTQEMEDKFGQQSKQDLENLVDEMSHLLRSTFVSRHKRFDDAMLLVAQRLEGPFNIESVMEPIDVKISEAIMNMQDNSAEVSYRVFQGCGQPKPAGMTRSTRGVSDVFNARFRPYSPEERPTTAAGTSLDRLVIDIKEKLKMSKKFWSNLPDVLCVEERVTAGNTSDDDCWNGHTRGRYFPEVQKDGLTNQLNNPEVGVDITRPDTLIRQQIMALRVMTNKLRNAYNGNDIYFQDSSDEGSGSGSGSGCTDVCPTDADAEDLTTEAPVVEADRGGPVDGSELPSAPPAALLLTLALSVLALSRQWR</sequence>
<keyword evidence="9 12" id="KW-0357">Heparan sulfate</keyword>
<keyword evidence="3" id="KW-1003">Cell membrane</keyword>
<keyword evidence="7 12" id="KW-0472">Membrane</keyword>
<keyword evidence="6 12" id="KW-0654">Proteoglycan</keyword>
<keyword evidence="4 12" id="KW-0336">GPI-anchor</keyword>
<evidence type="ECO:0000256" key="9">
    <source>
        <dbReference type="ARBA" id="ARBA00023207"/>
    </source>
</evidence>
<dbReference type="Proteomes" id="UP000005226">
    <property type="component" value="Chromosome 1"/>
</dbReference>
<dbReference type="Ensembl" id="ENSTRUT00000066386.1">
    <property type="protein sequence ID" value="ENSTRUP00000058809.1"/>
    <property type="gene ID" value="ENSTRUG00000006104.3"/>
</dbReference>
<evidence type="ECO:0000256" key="2">
    <source>
        <dbReference type="ARBA" id="ARBA00010260"/>
    </source>
</evidence>
<keyword evidence="16" id="KW-1185">Reference proteome</keyword>
<evidence type="ECO:0000256" key="8">
    <source>
        <dbReference type="ARBA" id="ARBA00023180"/>
    </source>
</evidence>
<evidence type="ECO:0000313" key="15">
    <source>
        <dbReference type="Ensembl" id="ENSTRUP00000058809.1"/>
    </source>
</evidence>
<feature type="signal peptide" evidence="14">
    <location>
        <begin position="1"/>
        <end position="20"/>
    </location>
</feature>
<reference evidence="15 16" key="1">
    <citation type="journal article" date="2011" name="Genome Biol. Evol.">
        <title>Integration of the genetic map and genome assembly of fugu facilitates insights into distinct features of genome evolution in teleosts and mammals.</title>
        <authorList>
            <person name="Kai W."/>
            <person name="Kikuchi K."/>
            <person name="Tohari S."/>
            <person name="Chew A.K."/>
            <person name="Tay A."/>
            <person name="Fujiwara A."/>
            <person name="Hosoya S."/>
            <person name="Suetake H."/>
            <person name="Naruse K."/>
            <person name="Brenner S."/>
            <person name="Suzuki Y."/>
            <person name="Venkatesh B."/>
        </authorList>
    </citation>
    <scope>NUCLEOTIDE SEQUENCE [LARGE SCALE GENOMIC DNA]</scope>
</reference>
<gene>
    <name evidence="15" type="primary">LOC101077158</name>
</gene>